<organism evidence="1 2">
    <name type="scientific">Brassica campestris</name>
    <name type="common">Field mustard</name>
    <dbReference type="NCBI Taxonomy" id="3711"/>
    <lineage>
        <taxon>Eukaryota</taxon>
        <taxon>Viridiplantae</taxon>
        <taxon>Streptophyta</taxon>
        <taxon>Embryophyta</taxon>
        <taxon>Tracheophyta</taxon>
        <taxon>Spermatophyta</taxon>
        <taxon>Magnoliopsida</taxon>
        <taxon>eudicotyledons</taxon>
        <taxon>Gunneridae</taxon>
        <taxon>Pentapetalae</taxon>
        <taxon>rosids</taxon>
        <taxon>malvids</taxon>
        <taxon>Brassicales</taxon>
        <taxon>Brassicaceae</taxon>
        <taxon>Brassiceae</taxon>
        <taxon>Brassica</taxon>
    </lineage>
</organism>
<protein>
    <submittedName>
        <fullName evidence="1">Uncharacterized protein</fullName>
    </submittedName>
</protein>
<reference evidence="1 2" key="1">
    <citation type="submission" date="2018-06" db="EMBL/GenBank/DDBJ databases">
        <title>WGS assembly of Brassica rapa FPsc.</title>
        <authorList>
            <person name="Bowman J."/>
            <person name="Kohchi T."/>
            <person name="Yamato K."/>
            <person name="Jenkins J."/>
            <person name="Shu S."/>
            <person name="Ishizaki K."/>
            <person name="Yamaoka S."/>
            <person name="Nishihama R."/>
            <person name="Nakamura Y."/>
            <person name="Berger F."/>
            <person name="Adam C."/>
            <person name="Aki S."/>
            <person name="Althoff F."/>
            <person name="Araki T."/>
            <person name="Arteaga-Vazquez M."/>
            <person name="Balasubrmanian S."/>
            <person name="Bauer D."/>
            <person name="Boehm C."/>
            <person name="Briginshaw L."/>
            <person name="Caballero-Perez J."/>
            <person name="Catarino B."/>
            <person name="Chen F."/>
            <person name="Chiyoda S."/>
            <person name="Chovatia M."/>
            <person name="Davies K."/>
            <person name="Delmans M."/>
            <person name="Demura T."/>
            <person name="Dierschke T."/>
            <person name="Dolan L."/>
            <person name="Dorantes-Acosta A."/>
            <person name="Eklund D."/>
            <person name="Florent S."/>
            <person name="Flores-Sandoval E."/>
            <person name="Fujiyama A."/>
            <person name="Fukuzawa H."/>
            <person name="Galik B."/>
            <person name="Grimanelli D."/>
            <person name="Grimwood J."/>
            <person name="Grossniklaus U."/>
            <person name="Hamada T."/>
            <person name="Haseloff J."/>
            <person name="Hetherington A."/>
            <person name="Higo A."/>
            <person name="Hirakawa Y."/>
            <person name="Hundley H."/>
            <person name="Ikeda Y."/>
            <person name="Inoue K."/>
            <person name="Inoue S."/>
            <person name="Ishida S."/>
            <person name="Jia Q."/>
            <person name="Kakita M."/>
            <person name="Kanazawa T."/>
            <person name="Kawai Y."/>
            <person name="Kawashima T."/>
            <person name="Kennedy M."/>
            <person name="Kinose K."/>
            <person name="Kinoshita T."/>
            <person name="Kohara Y."/>
            <person name="Koide E."/>
            <person name="Komatsu K."/>
            <person name="Kopischke S."/>
            <person name="Kubo M."/>
            <person name="Kyozuka J."/>
            <person name="Lagercrantz U."/>
            <person name="Lin S."/>
            <person name="Lindquist E."/>
            <person name="Lipzen A."/>
            <person name="Lu C."/>
            <person name="Luna E."/>
            <person name="Martienssen R."/>
            <person name="Minamino N."/>
            <person name="Mizutani M."/>
            <person name="Mizutani M."/>
            <person name="Mochizuki N."/>
            <person name="Monte I."/>
            <person name="Mosher R."/>
            <person name="Nagasaki H."/>
            <person name="Nakagami H."/>
            <person name="Naramoto S."/>
            <person name="Nishitani K."/>
            <person name="Ohtani M."/>
            <person name="Okamoto T."/>
            <person name="Okumura M."/>
            <person name="Phillips J."/>
            <person name="Pollak B."/>
            <person name="Reinders A."/>
            <person name="Roevekamp M."/>
            <person name="Sano R."/>
            <person name="Sawa S."/>
            <person name="Schmid M."/>
            <person name="Shirakawa M."/>
            <person name="Solano R."/>
            <person name="Spunde A."/>
            <person name="Suetsugu N."/>
            <person name="Sugano S."/>
            <person name="Sugiyama A."/>
            <person name="Sun R."/>
            <person name="Suzuki Y."/>
            <person name="Takenaka M."/>
            <person name="Takezawa D."/>
            <person name="Tomogane H."/>
            <person name="Tsuzuki M."/>
            <person name="Ueda T."/>
            <person name="Umeda M."/>
            <person name="Ward J."/>
            <person name="Watanabe Y."/>
            <person name="Yazaki K."/>
            <person name="Yokoyama R."/>
            <person name="Yoshitake Y."/>
            <person name="Yotsui I."/>
            <person name="Zachgo S."/>
            <person name="Schmutz J."/>
        </authorList>
    </citation>
    <scope>NUCLEOTIDE SEQUENCE [LARGE SCALE GENOMIC DNA]</scope>
    <source>
        <strain evidence="2">cv. B-3</strain>
    </source>
</reference>
<name>A0A397XXJ6_BRACM</name>
<sequence length="67" mass="7778">MHFNLLSSIASHYCFILVDKFVCSYSLKCRISILTECAEIELVSLLEFFVVLLNTERDDRVSQSSHY</sequence>
<accession>A0A397XXJ6</accession>
<gene>
    <name evidence="1" type="ORF">BRARA_I02030</name>
</gene>
<dbReference type="AlphaFoldDB" id="A0A397XXJ6"/>
<evidence type="ECO:0000313" key="1">
    <source>
        <dbReference type="EMBL" id="RID45288.1"/>
    </source>
</evidence>
<evidence type="ECO:0000313" key="2">
    <source>
        <dbReference type="Proteomes" id="UP000264353"/>
    </source>
</evidence>
<proteinExistence type="predicted"/>
<dbReference type="Proteomes" id="UP000264353">
    <property type="component" value="Chromosome A9"/>
</dbReference>
<dbReference type="EMBL" id="CM010636">
    <property type="protein sequence ID" value="RID45288.1"/>
    <property type="molecule type" value="Genomic_DNA"/>
</dbReference>